<feature type="region of interest" description="Disordered" evidence="1">
    <location>
        <begin position="210"/>
        <end position="239"/>
    </location>
</feature>
<feature type="compositionally biased region" description="Polar residues" evidence="1">
    <location>
        <begin position="218"/>
        <end position="239"/>
    </location>
</feature>
<feature type="region of interest" description="Disordered" evidence="1">
    <location>
        <begin position="129"/>
        <end position="149"/>
    </location>
</feature>
<sequence>MADMSPTPSEIFDAEQSRNVDQAIAVINGTMRQVIEWDGSVVKEVLELKQEKRALRRTAADQQRERLDLAYNREDPDARVYGWLNEVPRSPLEALSVASSQCDRVEATSMSQAVDKDAHAHSLGMAKNEQAVKASSEHDNHNAQKNDKPSPNVQLALLVEPQAVGASIDGAVQGRSAQHTLNDNNTAQAAPGTKHDIKHPAFDHAQLEAGSPSIEPANGTTSKVQHPINQSSVDPIDSKTTGDAILKKEDKSPAPAPVHKALSSVERKPISPMSPHSGPFPLEADLENIRRYNRAMDRLNAGPAEAGPSRLEQEQNSAAACLTGNKEARAAQADLATNALPANNAAVGEIPDLDVSAVHPPEELFPPAQAETTHSHLDNNVHGQASLGSQAPTEFIPNAIPPEEYRSTLHAIRAGIRGRRDFQETLTTAMVAHRNISVDRIARYREYKRNLIVPYSLSEEEHEDLSRFVWFMETVDYFQATQRMRDLAYSASMGMLWTYKMHPYSAEAWLDGGERPSPEVFPGDFVLLADLSAKKRR</sequence>
<organism evidence="2 3">
    <name type="scientific">Microdochium trichocladiopsis</name>
    <dbReference type="NCBI Taxonomy" id="1682393"/>
    <lineage>
        <taxon>Eukaryota</taxon>
        <taxon>Fungi</taxon>
        <taxon>Dikarya</taxon>
        <taxon>Ascomycota</taxon>
        <taxon>Pezizomycotina</taxon>
        <taxon>Sordariomycetes</taxon>
        <taxon>Xylariomycetidae</taxon>
        <taxon>Xylariales</taxon>
        <taxon>Microdochiaceae</taxon>
        <taxon>Microdochium</taxon>
    </lineage>
</organism>
<gene>
    <name evidence="2" type="ORF">B0I36DRAFT_369270</name>
</gene>
<name>A0A9P8XTZ2_9PEZI</name>
<evidence type="ECO:0000256" key="1">
    <source>
        <dbReference type="SAM" id="MobiDB-lite"/>
    </source>
</evidence>
<feature type="compositionally biased region" description="Basic and acidic residues" evidence="1">
    <location>
        <begin position="135"/>
        <end position="148"/>
    </location>
</feature>
<evidence type="ECO:0000313" key="3">
    <source>
        <dbReference type="Proteomes" id="UP000756346"/>
    </source>
</evidence>
<protein>
    <submittedName>
        <fullName evidence="2">Uncharacterized protein</fullName>
    </submittedName>
</protein>
<dbReference type="AlphaFoldDB" id="A0A9P8XTZ2"/>
<dbReference type="Proteomes" id="UP000756346">
    <property type="component" value="Unassembled WGS sequence"/>
</dbReference>
<dbReference type="EMBL" id="JAGTJQ010000013">
    <property type="protein sequence ID" value="KAH7014299.1"/>
    <property type="molecule type" value="Genomic_DNA"/>
</dbReference>
<feature type="compositionally biased region" description="Polar residues" evidence="1">
    <location>
        <begin position="381"/>
        <end position="392"/>
    </location>
</feature>
<comment type="caution">
    <text evidence="2">The sequence shown here is derived from an EMBL/GenBank/DDBJ whole genome shotgun (WGS) entry which is preliminary data.</text>
</comment>
<feature type="region of interest" description="Disordered" evidence="1">
    <location>
        <begin position="379"/>
        <end position="398"/>
    </location>
</feature>
<dbReference type="RefSeq" id="XP_046005266.1">
    <property type="nucleotide sequence ID" value="XM_046159746.1"/>
</dbReference>
<proteinExistence type="predicted"/>
<accession>A0A9P8XTZ2</accession>
<evidence type="ECO:0000313" key="2">
    <source>
        <dbReference type="EMBL" id="KAH7014299.1"/>
    </source>
</evidence>
<reference evidence="2" key="1">
    <citation type="journal article" date="2021" name="Nat. Commun.">
        <title>Genetic determinants of endophytism in the Arabidopsis root mycobiome.</title>
        <authorList>
            <person name="Mesny F."/>
            <person name="Miyauchi S."/>
            <person name="Thiergart T."/>
            <person name="Pickel B."/>
            <person name="Atanasova L."/>
            <person name="Karlsson M."/>
            <person name="Huettel B."/>
            <person name="Barry K.W."/>
            <person name="Haridas S."/>
            <person name="Chen C."/>
            <person name="Bauer D."/>
            <person name="Andreopoulos W."/>
            <person name="Pangilinan J."/>
            <person name="LaButti K."/>
            <person name="Riley R."/>
            <person name="Lipzen A."/>
            <person name="Clum A."/>
            <person name="Drula E."/>
            <person name="Henrissat B."/>
            <person name="Kohler A."/>
            <person name="Grigoriev I.V."/>
            <person name="Martin F.M."/>
            <person name="Hacquard S."/>
        </authorList>
    </citation>
    <scope>NUCLEOTIDE SEQUENCE</scope>
    <source>
        <strain evidence="2">MPI-CAGE-CH-0230</strain>
    </source>
</reference>
<dbReference type="GeneID" id="70189292"/>
<keyword evidence="3" id="KW-1185">Reference proteome</keyword>